<protein>
    <submittedName>
        <fullName evidence="1">Uncharacterized protein</fullName>
    </submittedName>
</protein>
<dbReference type="AlphaFoldDB" id="A0A7H9BA95"/>
<dbReference type="RefSeq" id="XP_037146367.1">
    <property type="nucleotide sequence ID" value="XM_037290472.1"/>
</dbReference>
<dbReference type="SUPFAM" id="SSF51197">
    <property type="entry name" value="Clavaminate synthase-like"/>
    <property type="match status" value="1"/>
</dbReference>
<keyword evidence="2" id="KW-1185">Reference proteome</keyword>
<sequence length="343" mass="38837">MSTKNYHIFQPFEKDGKKYAAIPKKVMKSEKVPSINDLTVIDKNDMNSITKKLESYGICIVKKYLNAAQCGKIKTELQPHYYRKSEWNGSPFPKETTVVTRAVLKSPTCLEKIACDDMFYKVSHHFLSESNIFWIGDGNLRSSSSDVQLYSGIIYRVGPGAHEQMYHREDMSLHNVHPSRKEYHYGDDTQLGLAIALTPMNKNNGATRAIIGSHLWGPLDGPGQYDKNMEIYLELDEGDAAFMLGTTYHAASANESDADRIGAFFFMNKSYQKQEENYHVDTPTSFFENLSFQALKVLGLHTSLPFCGHIDYTSPAFKLNPKLKEASTLSKGNYTEIIYPSFE</sequence>
<gene>
    <name evidence="1" type="ORF">HG535_0G05250</name>
</gene>
<dbReference type="Pfam" id="PF05721">
    <property type="entry name" value="PhyH"/>
    <property type="match status" value="1"/>
</dbReference>
<name>A0A7H9BA95_ZYGMR</name>
<organism evidence="1 2">
    <name type="scientific">Zygotorulaspora mrakii</name>
    <name type="common">Zygosaccharomyces mrakii</name>
    <dbReference type="NCBI Taxonomy" id="42260"/>
    <lineage>
        <taxon>Eukaryota</taxon>
        <taxon>Fungi</taxon>
        <taxon>Dikarya</taxon>
        <taxon>Ascomycota</taxon>
        <taxon>Saccharomycotina</taxon>
        <taxon>Saccharomycetes</taxon>
        <taxon>Saccharomycetales</taxon>
        <taxon>Saccharomycetaceae</taxon>
        <taxon>Zygotorulaspora</taxon>
    </lineage>
</organism>
<dbReference type="KEGG" id="zmk:HG535_0G05250"/>
<dbReference type="GeneID" id="59238425"/>
<dbReference type="OrthoDB" id="445007at2759"/>
<dbReference type="Gene3D" id="2.60.120.620">
    <property type="entry name" value="q2cbj1_9rhob like domain"/>
    <property type="match status" value="1"/>
</dbReference>
<dbReference type="EMBL" id="CP058610">
    <property type="protein sequence ID" value="QLG74642.1"/>
    <property type="molecule type" value="Genomic_DNA"/>
</dbReference>
<proteinExistence type="predicted"/>
<dbReference type="Proteomes" id="UP000509704">
    <property type="component" value="Chromosome 7"/>
</dbReference>
<evidence type="ECO:0000313" key="2">
    <source>
        <dbReference type="Proteomes" id="UP000509704"/>
    </source>
</evidence>
<accession>A0A7H9BA95</accession>
<reference evidence="1 2" key="1">
    <citation type="submission" date="2020-07" db="EMBL/GenBank/DDBJ databases">
        <title>The yeast mating-type switching endonuclease HO is a domesticated member of an unorthodox homing genetic element family.</title>
        <authorList>
            <person name="Coughlan A.Y."/>
            <person name="Lombardi L."/>
            <person name="Braun-Galleani S."/>
            <person name="Martos A.R."/>
            <person name="Galeote V."/>
            <person name="Bigey F."/>
            <person name="Dequin S."/>
            <person name="Byrne K.P."/>
            <person name="Wolfe K.H."/>
        </authorList>
    </citation>
    <scope>NUCLEOTIDE SEQUENCE [LARGE SCALE GENOMIC DNA]</scope>
    <source>
        <strain evidence="1 2">NRRL Y-6702</strain>
    </source>
</reference>
<evidence type="ECO:0000313" key="1">
    <source>
        <dbReference type="EMBL" id="QLG74642.1"/>
    </source>
</evidence>
<dbReference type="InterPro" id="IPR008775">
    <property type="entry name" value="Phytyl_CoA_dOase-like"/>
</dbReference>